<comment type="caution">
    <text evidence="3">The sequence shown here is derived from an EMBL/GenBank/DDBJ whole genome shotgun (WGS) entry which is preliminary data.</text>
</comment>
<evidence type="ECO:0000256" key="2">
    <source>
        <dbReference type="SAM" id="Phobius"/>
    </source>
</evidence>
<feature type="compositionally biased region" description="Low complexity" evidence="1">
    <location>
        <begin position="60"/>
        <end position="97"/>
    </location>
</feature>
<evidence type="ECO:0000313" key="4">
    <source>
        <dbReference type="Proteomes" id="UP000439522"/>
    </source>
</evidence>
<sequence>MDNDTLAADDRDAIGAAPLGGTRAQALHRLQVGVSLLIGIVLIVGLASVIEERAKQSDETVVPAAAATATSQVPAPGTDPLADAGVVPDLPDVPAAPERNATDAAEPGGAR</sequence>
<accession>A0A6I4TCU1</accession>
<dbReference type="EMBL" id="WTZA01000001">
    <property type="protein sequence ID" value="MXO74594.1"/>
    <property type="molecule type" value="Genomic_DNA"/>
</dbReference>
<keyword evidence="2" id="KW-0812">Transmembrane</keyword>
<organism evidence="3 4">
    <name type="scientific">Tsuneonella aeria</name>
    <dbReference type="NCBI Taxonomy" id="1837929"/>
    <lineage>
        <taxon>Bacteria</taxon>
        <taxon>Pseudomonadati</taxon>
        <taxon>Pseudomonadota</taxon>
        <taxon>Alphaproteobacteria</taxon>
        <taxon>Sphingomonadales</taxon>
        <taxon>Erythrobacteraceae</taxon>
        <taxon>Tsuneonella</taxon>
    </lineage>
</organism>
<proteinExistence type="predicted"/>
<feature type="region of interest" description="Disordered" evidence="1">
    <location>
        <begin position="55"/>
        <end position="111"/>
    </location>
</feature>
<name>A0A6I4TCU1_9SPHN</name>
<keyword evidence="2" id="KW-0472">Membrane</keyword>
<dbReference type="RefSeq" id="WP_160610335.1">
    <property type="nucleotide sequence ID" value="NZ_WTZA01000001.1"/>
</dbReference>
<keyword evidence="2" id="KW-1133">Transmembrane helix</keyword>
<feature type="transmembrane region" description="Helical" evidence="2">
    <location>
        <begin position="30"/>
        <end position="50"/>
    </location>
</feature>
<evidence type="ECO:0000256" key="1">
    <source>
        <dbReference type="SAM" id="MobiDB-lite"/>
    </source>
</evidence>
<dbReference type="AlphaFoldDB" id="A0A6I4TCU1"/>
<protein>
    <submittedName>
        <fullName evidence="3">Uncharacterized protein</fullName>
    </submittedName>
</protein>
<keyword evidence="4" id="KW-1185">Reference proteome</keyword>
<dbReference type="Proteomes" id="UP000439522">
    <property type="component" value="Unassembled WGS sequence"/>
</dbReference>
<dbReference type="OrthoDB" id="7509339at2"/>
<gene>
    <name evidence="3" type="ORF">GRI40_05075</name>
</gene>
<reference evidence="3 4" key="1">
    <citation type="submission" date="2019-12" db="EMBL/GenBank/DDBJ databases">
        <title>Genomic-based taxomic classification of the family Erythrobacteraceae.</title>
        <authorList>
            <person name="Xu L."/>
        </authorList>
    </citation>
    <scope>NUCLEOTIDE SEQUENCE [LARGE SCALE GENOMIC DNA]</scope>
    <source>
        <strain evidence="3 4">100921-2</strain>
    </source>
</reference>
<evidence type="ECO:0000313" key="3">
    <source>
        <dbReference type="EMBL" id="MXO74594.1"/>
    </source>
</evidence>